<gene>
    <name evidence="2" type="ORF">SHCRBa_014_M16_F_80</name>
</gene>
<proteinExistence type="predicted"/>
<evidence type="ECO:0000256" key="1">
    <source>
        <dbReference type="SAM" id="MobiDB-lite"/>
    </source>
</evidence>
<organism evidence="2">
    <name type="scientific">Saccharum hybrid cultivar R570</name>
    <dbReference type="NCBI Taxonomy" id="131158"/>
    <lineage>
        <taxon>Eukaryota</taxon>
        <taxon>Viridiplantae</taxon>
        <taxon>Streptophyta</taxon>
        <taxon>Embryophyta</taxon>
        <taxon>Tracheophyta</taxon>
        <taxon>Spermatophyta</taxon>
        <taxon>Magnoliopsida</taxon>
        <taxon>Liliopsida</taxon>
        <taxon>Poales</taxon>
        <taxon>Poaceae</taxon>
        <taxon>PACMAD clade</taxon>
        <taxon>Panicoideae</taxon>
        <taxon>Andropogonodae</taxon>
        <taxon>Andropogoneae</taxon>
        <taxon>Saccharinae</taxon>
        <taxon>Saccharum</taxon>
        <taxon>Saccharum officinarum species complex</taxon>
    </lineage>
</organism>
<reference evidence="2" key="1">
    <citation type="submission" date="2013-05" db="EMBL/GenBank/DDBJ databases">
        <title>Building the sugarcane genome for biotechnology and identifying evolutionary trends.</title>
        <authorList>
            <person name="De Setta N."/>
            <person name="Monteiro-Vitorello C.B."/>
            <person name="Metcalfe C.J."/>
            <person name="Cruz G.M.Q."/>
            <person name="Del Bem L.E."/>
            <person name="Vicentini R."/>
            <person name="Nogueira F.T.S."/>
            <person name="Campos R.A."/>
            <person name="Nunes S.L."/>
            <person name="Turrini P.C.G."/>
            <person name="Vieira A.P."/>
            <person name="Cruz E.A.O."/>
            <person name="Correa T.C.S."/>
            <person name="Hotta C.T."/>
            <person name="de Mello-Varani A."/>
            <person name="Vautrin S."/>
            <person name="Trindade A.S."/>
            <person name="Vilela M.M."/>
            <person name="Horta C.L."/>
            <person name="Sato P.M."/>
            <person name="de Andrade R.F."/>
            <person name="Nishiyama M.Y."/>
            <person name="Cardoso-Silva C.B."/>
            <person name="Scortecci K.C."/>
            <person name="Garcia A.A.F."/>
            <person name="Carneiro M.S."/>
            <person name="Kim C."/>
            <person name="Paterson A.H."/>
            <person name="Berges H."/>
            <person name="D'Hont A."/>
            <person name="de-Souza A.P."/>
            <person name="Souza G.M."/>
            <person name="Vincentz M."/>
            <person name="Kitajima J.P."/>
            <person name="Van Sluys M.-A."/>
        </authorList>
    </citation>
    <scope>NUCLEOTIDE SEQUENCE</scope>
</reference>
<feature type="region of interest" description="Disordered" evidence="1">
    <location>
        <begin position="56"/>
        <end position="110"/>
    </location>
</feature>
<name>A0A059Q367_9POAL</name>
<dbReference type="AlphaFoldDB" id="A0A059Q367"/>
<protein>
    <submittedName>
        <fullName evidence="2">Uncharacterized protein</fullName>
    </submittedName>
</protein>
<accession>A0A059Q367</accession>
<sequence length="250" mass="25230">MPPSVVDATLATPGRRRRPAALPNANAVCVIATALSDANANAGAVARKPKAKAVASRYLTPSSKPTSTSVSSPAKSPAPRTPASTDRSRPALPNVATDATDAVAASGGGATTTRRTLAVAFQSPAYLLASSGGSGSGDGSAPQNSVSSGPRPSPRSAMSSSAPFTRDAMGTRSERFAYPVMPSPPRTPATLSPASAPVKKRSLFTGLLSSPFSSVSLKQPSPSKPVARAFRRATSSSSDILGWVKCNSGP</sequence>
<dbReference type="EMBL" id="KF184682">
    <property type="protein sequence ID" value="AGT17056.1"/>
    <property type="molecule type" value="Genomic_DNA"/>
</dbReference>
<feature type="region of interest" description="Disordered" evidence="1">
    <location>
        <begin position="130"/>
        <end position="196"/>
    </location>
</feature>
<feature type="compositionally biased region" description="Low complexity" evidence="1">
    <location>
        <begin position="95"/>
        <end position="110"/>
    </location>
</feature>
<feature type="compositionally biased region" description="Low complexity" evidence="1">
    <location>
        <begin position="56"/>
        <end position="78"/>
    </location>
</feature>
<feature type="compositionally biased region" description="Low complexity" evidence="1">
    <location>
        <begin position="145"/>
        <end position="163"/>
    </location>
</feature>
<evidence type="ECO:0000313" key="2">
    <source>
        <dbReference type="EMBL" id="AGT17056.1"/>
    </source>
</evidence>